<dbReference type="Gene3D" id="2.130.10.10">
    <property type="entry name" value="YVTN repeat-like/Quinoprotein amine dehydrogenase"/>
    <property type="match status" value="2"/>
</dbReference>
<dbReference type="PROSITE" id="PS50294">
    <property type="entry name" value="WD_REPEATS_REGION"/>
    <property type="match status" value="1"/>
</dbReference>
<protein>
    <submittedName>
        <fullName evidence="4">Uncharacterized protein</fullName>
    </submittedName>
</protein>
<dbReference type="Gene3D" id="1.10.510.10">
    <property type="entry name" value="Transferase(Phosphotransferase) domain 1"/>
    <property type="match status" value="1"/>
</dbReference>
<sequence>MFGLLKTEGVQIDYAVDVWSLASLLLWILIGEPFAQEMRVYLRYIIECDEMHCDFFGWYTEWMERIVCLFECQLKPEFIPLSDIFCKCLDFNPEYRSPVIELWKSLREVMVKPDIDVLTNLKQVKNKHSIPLCLLFGELCLSKCLSICRANKQSSDGIDDEEDEILKVGKDVVDSILDGQIKCIDLIGHRDCITCFAIGGGFLFSSSFDKVVNVWSLQDYSHVHAFKGHEQRVTAVIFVDDEQPMCISGDNGGAICIWVATVPLGQEPIIKLYEQKDWRYSGIHALAVSGNNHLYTGSGDKSIKAWSLQDYTLSCTMTGHKSVVSSLVICKEVLYSGSWDGTVRLWCLSDHSLLAVLGENMPSNLNSVLSVAADEDSLVVAHENGIVEIWCNDTLLKSTQAHNGAVFCACKKGRWIFTGGWDKVVNVQELCGKDTQIDATAFGSISCDSVVTALLYWQGKLFIGQADRVIKVYYSTEQ</sequence>
<dbReference type="PROSITE" id="PS50082">
    <property type="entry name" value="WD_REPEATS_2"/>
    <property type="match status" value="2"/>
</dbReference>
<dbReference type="AlphaFoldDB" id="A0AAV0CJ67"/>
<accession>A0AAV0CJ67</accession>
<organism evidence="4 5">
    <name type="scientific">Cuscuta epithymum</name>
    <dbReference type="NCBI Taxonomy" id="186058"/>
    <lineage>
        <taxon>Eukaryota</taxon>
        <taxon>Viridiplantae</taxon>
        <taxon>Streptophyta</taxon>
        <taxon>Embryophyta</taxon>
        <taxon>Tracheophyta</taxon>
        <taxon>Spermatophyta</taxon>
        <taxon>Magnoliopsida</taxon>
        <taxon>eudicotyledons</taxon>
        <taxon>Gunneridae</taxon>
        <taxon>Pentapetalae</taxon>
        <taxon>asterids</taxon>
        <taxon>lamiids</taxon>
        <taxon>Solanales</taxon>
        <taxon>Convolvulaceae</taxon>
        <taxon>Cuscuteae</taxon>
        <taxon>Cuscuta</taxon>
        <taxon>Cuscuta subgen. Cuscuta</taxon>
    </lineage>
</organism>
<dbReference type="InterPro" id="IPR036322">
    <property type="entry name" value="WD40_repeat_dom_sf"/>
</dbReference>
<dbReference type="Proteomes" id="UP001152523">
    <property type="component" value="Unassembled WGS sequence"/>
</dbReference>
<feature type="repeat" description="WD" evidence="3">
    <location>
        <begin position="317"/>
        <end position="356"/>
    </location>
</feature>
<comment type="caution">
    <text evidence="4">The sequence shown here is derived from an EMBL/GenBank/DDBJ whole genome shotgun (WGS) entry which is preliminary data.</text>
</comment>
<feature type="repeat" description="WD" evidence="3">
    <location>
        <begin position="186"/>
        <end position="225"/>
    </location>
</feature>
<gene>
    <name evidence="4" type="ORF">CEPIT_LOCUS5558</name>
</gene>
<dbReference type="EMBL" id="CAMAPF010000029">
    <property type="protein sequence ID" value="CAH9075639.1"/>
    <property type="molecule type" value="Genomic_DNA"/>
</dbReference>
<evidence type="ECO:0000256" key="3">
    <source>
        <dbReference type="PROSITE-ProRule" id="PRU00221"/>
    </source>
</evidence>
<dbReference type="Pfam" id="PF00400">
    <property type="entry name" value="WD40"/>
    <property type="match status" value="5"/>
</dbReference>
<dbReference type="InterPro" id="IPR044715">
    <property type="entry name" value="WDR86-like"/>
</dbReference>
<name>A0AAV0CJ67_9ASTE</name>
<evidence type="ECO:0000256" key="1">
    <source>
        <dbReference type="ARBA" id="ARBA00022574"/>
    </source>
</evidence>
<keyword evidence="5" id="KW-1185">Reference proteome</keyword>
<dbReference type="PANTHER" id="PTHR44489">
    <property type="match status" value="1"/>
</dbReference>
<dbReference type="PRINTS" id="PR00320">
    <property type="entry name" value="GPROTEINBRPT"/>
</dbReference>
<evidence type="ECO:0000256" key="2">
    <source>
        <dbReference type="ARBA" id="ARBA00022737"/>
    </source>
</evidence>
<dbReference type="SUPFAM" id="SSF56112">
    <property type="entry name" value="Protein kinase-like (PK-like)"/>
    <property type="match status" value="1"/>
</dbReference>
<evidence type="ECO:0000313" key="4">
    <source>
        <dbReference type="EMBL" id="CAH9075639.1"/>
    </source>
</evidence>
<keyword evidence="1 3" id="KW-0853">WD repeat</keyword>
<dbReference type="SMART" id="SM00320">
    <property type="entry name" value="WD40"/>
    <property type="match status" value="6"/>
</dbReference>
<dbReference type="InterPro" id="IPR011009">
    <property type="entry name" value="Kinase-like_dom_sf"/>
</dbReference>
<reference evidence="4" key="1">
    <citation type="submission" date="2022-07" db="EMBL/GenBank/DDBJ databases">
        <authorList>
            <person name="Macas J."/>
            <person name="Novak P."/>
            <person name="Neumann P."/>
        </authorList>
    </citation>
    <scope>NUCLEOTIDE SEQUENCE</scope>
</reference>
<dbReference type="InterPro" id="IPR001680">
    <property type="entry name" value="WD40_rpt"/>
</dbReference>
<keyword evidence="2" id="KW-0677">Repeat</keyword>
<proteinExistence type="predicted"/>
<dbReference type="InterPro" id="IPR015943">
    <property type="entry name" value="WD40/YVTN_repeat-like_dom_sf"/>
</dbReference>
<dbReference type="PANTHER" id="PTHR44489:SF11">
    <property type="entry name" value="WD REPEAT DOMAIN 86"/>
    <property type="match status" value="1"/>
</dbReference>
<dbReference type="InterPro" id="IPR020472">
    <property type="entry name" value="WD40_PAC1"/>
</dbReference>
<dbReference type="SUPFAM" id="SSF50978">
    <property type="entry name" value="WD40 repeat-like"/>
    <property type="match status" value="1"/>
</dbReference>
<evidence type="ECO:0000313" key="5">
    <source>
        <dbReference type="Proteomes" id="UP001152523"/>
    </source>
</evidence>